<dbReference type="EMBL" id="AKIJ01000005">
    <property type="protein sequence ID" value="KFG25268.1"/>
    <property type="molecule type" value="Genomic_DNA"/>
</dbReference>
<reference evidence="1 2" key="1">
    <citation type="journal article" date="2014" name="Genome Announc.">
        <title>Genome Sequence of the Microsporidian Species Nematocida sp1 Strain ERTm6 (ATCC PRA-372).</title>
        <authorList>
            <person name="Bakowski M.A."/>
            <person name="Priest M."/>
            <person name="Young S."/>
            <person name="Cuomo C.A."/>
            <person name="Troemel E.R."/>
        </authorList>
    </citation>
    <scope>NUCLEOTIDE SEQUENCE [LARGE SCALE GENOMIC DNA]</scope>
    <source>
        <strain evidence="1 2">ERTm6</strain>
    </source>
</reference>
<organism evidence="1 2">
    <name type="scientific">Nematocida ausubeli (strain ATCC PRA-371 / ERTm2)</name>
    <name type="common">Nematode killer fungus</name>
    <dbReference type="NCBI Taxonomy" id="1913371"/>
    <lineage>
        <taxon>Eukaryota</taxon>
        <taxon>Fungi</taxon>
        <taxon>Fungi incertae sedis</taxon>
        <taxon>Microsporidia</taxon>
        <taxon>Nematocida</taxon>
    </lineage>
</organism>
<proteinExistence type="predicted"/>
<dbReference type="Proteomes" id="UP000054524">
    <property type="component" value="Unassembled WGS sequence"/>
</dbReference>
<sequence>MHRTECAMSLIQQEIDRSQGDRLKLISILNDLNAQERKNILRFACGALRRHIIQKKEFLCQAYAAGKCLSKRLSGILARINIRPGRCRRLSSLPIARTFRHSILEIADSQAEKELHDIFVAVADLINSRSTSETEELSVRIRLLHRVGRSDEINQTVIRAYDTEVPVYMRNIIRQGTAEDSKNILRRIESLQKIPGLFNWTNMEYLPRETKYQVQQYLGDAVFDEGVLGVKEILVLLQEKEKDALSLLMSNRISKAFGKRLQSALAEALLEYAGIQAYNLLQIRQMEWPADARRKIFQLTRKLFKKAVKKTPNSYAKLLVEKIKSSPVKEIKKEEVPFLRIIAEEVSSTKYFENNLCVSLVRSLLCEENIQPIQRAVRVISSKWKYPLRMRVAGLIRDFSEAETLQNGAVSLVHTNSFRWPRLIEQLNLPGMPEISKIKQKIEQSRKRQKVKMEWVDTLSTVEIEVDSESAILSFPQYWLIQQLCENKEFPLSRFEALPLHREQMEPLLKKGIIQVSSDSQKIRRGNNFNKPTEWTDLLPDFAAEAEEDASDRKKVLLNMAADSYLVRELKTDSPQEKSVLISRLIKSHGIPLELADKRLNILLERNFLVFDKQAGTLSYNP</sequence>
<accession>A0A086IZF0</accession>
<comment type="caution">
    <text evidence="1">The sequence shown here is derived from an EMBL/GenBank/DDBJ whole genome shotgun (WGS) entry which is preliminary data.</text>
</comment>
<evidence type="ECO:0000313" key="2">
    <source>
        <dbReference type="Proteomes" id="UP000054524"/>
    </source>
</evidence>
<protein>
    <recommendedName>
        <fullName evidence="3">Cullin family profile domain-containing protein</fullName>
    </recommendedName>
</protein>
<gene>
    <name evidence="1" type="ORF">NESG_02039</name>
</gene>
<evidence type="ECO:0008006" key="3">
    <source>
        <dbReference type="Google" id="ProtNLM"/>
    </source>
</evidence>
<keyword evidence="2" id="KW-1185">Reference proteome</keyword>
<dbReference type="RefSeq" id="XP_052903823.1">
    <property type="nucleotide sequence ID" value="XM_053049652.1"/>
</dbReference>
<dbReference type="HOGENOM" id="CLU_485785_0_0_1"/>
<evidence type="ECO:0000313" key="1">
    <source>
        <dbReference type="EMBL" id="KFG25268.1"/>
    </source>
</evidence>
<dbReference type="AlphaFoldDB" id="A0A086IZF0"/>
<dbReference type="GeneID" id="77677012"/>
<name>A0A086IZF0_NEMA1</name>